<dbReference type="OrthoDB" id="5956991at2"/>
<dbReference type="RefSeq" id="WP_120048378.1">
    <property type="nucleotide sequence ID" value="NZ_RAHX01000001.1"/>
</dbReference>
<reference evidence="2 3" key="1">
    <citation type="journal article" date="2017" name="Int. J. Syst. Evol. Microbiol.">
        <title>Erythrobacter aquimixticola sp. nov., isolated from the junction between the ocean and a freshwater spring.</title>
        <authorList>
            <person name="Park S."/>
            <person name="Jung Y.T."/>
            <person name="Choi S.J."/>
            <person name="Yoon J.H."/>
        </authorList>
    </citation>
    <scope>NUCLEOTIDE SEQUENCE [LARGE SCALE GENOMIC DNA]</scope>
    <source>
        <strain evidence="2 3">JSSK-14</strain>
    </source>
</reference>
<dbReference type="AlphaFoldDB" id="A0A419RUC0"/>
<accession>A0A419RUC0</accession>
<organism evidence="2 3">
    <name type="scientific">Aurantiacibacter aquimixticola</name>
    <dbReference type="NCBI Taxonomy" id="1958945"/>
    <lineage>
        <taxon>Bacteria</taxon>
        <taxon>Pseudomonadati</taxon>
        <taxon>Pseudomonadota</taxon>
        <taxon>Alphaproteobacteria</taxon>
        <taxon>Sphingomonadales</taxon>
        <taxon>Erythrobacteraceae</taxon>
        <taxon>Aurantiacibacter</taxon>
    </lineage>
</organism>
<feature type="chain" id="PRO_5019073685" evidence="1">
    <location>
        <begin position="23"/>
        <end position="133"/>
    </location>
</feature>
<keyword evidence="1" id="KW-0732">Signal</keyword>
<feature type="signal peptide" evidence="1">
    <location>
        <begin position="1"/>
        <end position="22"/>
    </location>
</feature>
<keyword evidence="3" id="KW-1185">Reference proteome</keyword>
<comment type="caution">
    <text evidence="2">The sequence shown here is derived from an EMBL/GenBank/DDBJ whole genome shotgun (WGS) entry which is preliminary data.</text>
</comment>
<evidence type="ECO:0000313" key="2">
    <source>
        <dbReference type="EMBL" id="RJY09370.1"/>
    </source>
</evidence>
<dbReference type="EMBL" id="RAHX01000001">
    <property type="protein sequence ID" value="RJY09370.1"/>
    <property type="molecule type" value="Genomic_DNA"/>
</dbReference>
<evidence type="ECO:0000313" key="3">
    <source>
        <dbReference type="Proteomes" id="UP000285232"/>
    </source>
</evidence>
<proteinExistence type="predicted"/>
<sequence>MKTLIATATAACAIALALPAAAQDYSDEAEEAFAELVEGRTAGEPQSCISTFNSNRLNVVENVGITYRRGNTLWVARARDPERLDVWDIPVIERYGSRLCRHDVRTTIDRSSGFFSGVLFLEDFVPWTETEEG</sequence>
<name>A0A419RUC0_9SPHN</name>
<evidence type="ECO:0000256" key="1">
    <source>
        <dbReference type="SAM" id="SignalP"/>
    </source>
</evidence>
<protein>
    <submittedName>
        <fullName evidence="2">Uncharacterized protein</fullName>
    </submittedName>
</protein>
<gene>
    <name evidence="2" type="ORF">D6201_08380</name>
</gene>
<dbReference type="Proteomes" id="UP000285232">
    <property type="component" value="Unassembled WGS sequence"/>
</dbReference>